<dbReference type="RefSeq" id="WP_137260607.1">
    <property type="nucleotide sequence ID" value="NZ_SZQL01000002.1"/>
</dbReference>
<gene>
    <name evidence="2" type="ORF">FC093_04840</name>
</gene>
<keyword evidence="1" id="KW-1133">Transmembrane helix</keyword>
<keyword evidence="3" id="KW-1185">Reference proteome</keyword>
<organism evidence="2 3">
    <name type="scientific">Ilyomonas limi</name>
    <dbReference type="NCBI Taxonomy" id="2575867"/>
    <lineage>
        <taxon>Bacteria</taxon>
        <taxon>Pseudomonadati</taxon>
        <taxon>Bacteroidota</taxon>
        <taxon>Chitinophagia</taxon>
        <taxon>Chitinophagales</taxon>
        <taxon>Chitinophagaceae</taxon>
        <taxon>Ilyomonas</taxon>
    </lineage>
</organism>
<accession>A0A4U3L6X8</accession>
<dbReference type="EMBL" id="SZQL01000002">
    <property type="protein sequence ID" value="TKK71008.1"/>
    <property type="molecule type" value="Genomic_DNA"/>
</dbReference>
<proteinExistence type="predicted"/>
<evidence type="ECO:0008006" key="4">
    <source>
        <dbReference type="Google" id="ProtNLM"/>
    </source>
</evidence>
<sequence>MVKQYIMLLAVLIWSGCVVAISFMESWLKFRASGVTLPIGLSIGRLVFNALNKMEWFFAAVLLVGYFLNKAQINTFSIVLFALAVCLLIMETFWLLPALDARANIVISGKPVAASSLHWYFVVAEVIKLGALLTLGFQLFKVFVIR</sequence>
<name>A0A4U3L6X8_9BACT</name>
<dbReference type="AlphaFoldDB" id="A0A4U3L6X8"/>
<reference evidence="2 3" key="1">
    <citation type="submission" date="2019-05" db="EMBL/GenBank/DDBJ databases">
        <title>Panacibacter sp. strain 17mud1-8 Genome sequencing and assembly.</title>
        <authorList>
            <person name="Chhetri G."/>
        </authorList>
    </citation>
    <scope>NUCLEOTIDE SEQUENCE [LARGE SCALE GENOMIC DNA]</scope>
    <source>
        <strain evidence="2 3">17mud1-8</strain>
    </source>
</reference>
<feature type="transmembrane region" description="Helical" evidence="1">
    <location>
        <begin position="76"/>
        <end position="97"/>
    </location>
</feature>
<comment type="caution">
    <text evidence="2">The sequence shown here is derived from an EMBL/GenBank/DDBJ whole genome shotgun (WGS) entry which is preliminary data.</text>
</comment>
<feature type="transmembrane region" description="Helical" evidence="1">
    <location>
        <begin position="54"/>
        <end position="69"/>
    </location>
</feature>
<dbReference type="OrthoDB" id="1098954at2"/>
<evidence type="ECO:0000256" key="1">
    <source>
        <dbReference type="SAM" id="Phobius"/>
    </source>
</evidence>
<dbReference type="Proteomes" id="UP000305848">
    <property type="component" value="Unassembled WGS sequence"/>
</dbReference>
<keyword evidence="1" id="KW-0472">Membrane</keyword>
<feature type="transmembrane region" description="Helical" evidence="1">
    <location>
        <begin position="6"/>
        <end position="23"/>
    </location>
</feature>
<protein>
    <recommendedName>
        <fullName evidence="4">DUF4149 domain-containing protein</fullName>
    </recommendedName>
</protein>
<evidence type="ECO:0000313" key="2">
    <source>
        <dbReference type="EMBL" id="TKK71008.1"/>
    </source>
</evidence>
<dbReference type="PROSITE" id="PS51257">
    <property type="entry name" value="PROKAR_LIPOPROTEIN"/>
    <property type="match status" value="1"/>
</dbReference>
<evidence type="ECO:0000313" key="3">
    <source>
        <dbReference type="Proteomes" id="UP000305848"/>
    </source>
</evidence>
<feature type="transmembrane region" description="Helical" evidence="1">
    <location>
        <begin position="117"/>
        <end position="140"/>
    </location>
</feature>
<keyword evidence="1" id="KW-0812">Transmembrane</keyword>